<dbReference type="GO" id="GO:0043731">
    <property type="term" value="F:6-hydroxynicotinate 3-monooxygenase activity"/>
    <property type="evidence" value="ECO:0007669"/>
    <property type="project" value="UniProtKB-EC"/>
</dbReference>
<dbReference type="Proteomes" id="UP000006286">
    <property type="component" value="Chromosome"/>
</dbReference>
<keyword evidence="8" id="KW-0520">NAD</keyword>
<accession>K0CDR9</accession>
<evidence type="ECO:0000256" key="4">
    <source>
        <dbReference type="ARBA" id="ARBA00022729"/>
    </source>
</evidence>
<organism evidence="15 16">
    <name type="scientific">Alcanivorax dieselolei (strain DSM 16502 / CGMCC 1.3690 / MCCC 1A00001 / B-5)</name>
    <name type="common">Alloalcanivorax dieselolei</name>
    <dbReference type="NCBI Taxonomy" id="930169"/>
    <lineage>
        <taxon>Bacteria</taxon>
        <taxon>Pseudomonadati</taxon>
        <taxon>Pseudomonadota</taxon>
        <taxon>Gammaproteobacteria</taxon>
        <taxon>Oceanospirillales</taxon>
        <taxon>Alcanivoracaceae</taxon>
        <taxon>Alloalcanivorax</taxon>
    </lineage>
</organism>
<evidence type="ECO:0000259" key="14">
    <source>
        <dbReference type="Pfam" id="PF01494"/>
    </source>
</evidence>
<dbReference type="SUPFAM" id="SSF54373">
    <property type="entry name" value="FAD-linked reductases, C-terminal domain"/>
    <property type="match status" value="1"/>
</dbReference>
<gene>
    <name evidence="15" type="ordered locus">B5T_02296</name>
</gene>
<dbReference type="AlphaFoldDB" id="K0CDR9"/>
<reference evidence="15 16" key="1">
    <citation type="journal article" date="2012" name="J. Bacteriol.">
        <title>Complete genome sequence of Alcanivorax dieselolei type strain B5.</title>
        <authorList>
            <person name="Lai Q."/>
            <person name="Li W."/>
            <person name="Shao Z."/>
        </authorList>
    </citation>
    <scope>NUCLEOTIDE SEQUENCE [LARGE SCALE GENOMIC DNA]</scope>
    <source>
        <strain evidence="16">DSM 16502 / CGMCC 1.3690 / B-5</strain>
    </source>
</reference>
<keyword evidence="16" id="KW-1185">Reference proteome</keyword>
<sequence>MTTTKPTIAVIGAGLGGAAAAALLQRAGYPTQVYEQAPEFSRLGAGIHLGPNVMKVMRRIGIEDELDRMGSHPDYWFSRDGASGEYLSRIPLGDFAKKQYGASYITVHRGDLHALMVDQLDQDRLHFGKRLRTVDDQGDKVMMTFADGSEASADLVIGADGVNSVIREHLLGEEAPIYSGWVAHRAIISAQKLAAYDLDFEACVKWWSEDRHMMVYYVTGDQREYYYVTGVPEPDWHHGTSFVDSSREEMRKAFAGYGDVVQALIDCTEQVTKWPLLERNPLPLWHDNRLVLLGDAAHPMKPHMAQGAAMAIEDAAMLVRCLESVGNAHYSEAFELYRANRFERASRVQQVSHDNTWLRNDEDPAWVFAYDVFDVPLNDPATQTKKETA</sequence>
<keyword evidence="6" id="KW-0274">FAD</keyword>
<dbReference type="KEGG" id="adi:B5T_02296"/>
<evidence type="ECO:0000313" key="15">
    <source>
        <dbReference type="EMBL" id="AFT70570.1"/>
    </source>
</evidence>
<dbReference type="PANTHER" id="PTHR13789">
    <property type="entry name" value="MONOOXYGENASE"/>
    <property type="match status" value="1"/>
</dbReference>
<evidence type="ECO:0000256" key="6">
    <source>
        <dbReference type="ARBA" id="ARBA00022827"/>
    </source>
</evidence>
<evidence type="ECO:0000256" key="11">
    <source>
        <dbReference type="ARBA" id="ARBA00061525"/>
    </source>
</evidence>
<comment type="similarity">
    <text evidence="11">Belongs to the 6-hydroxynicotinate 3-monooxygenase family.</text>
</comment>
<comment type="subunit">
    <text evidence="2">Monomer.</text>
</comment>
<comment type="cofactor">
    <cofactor evidence="1">
        <name>FAD</name>
        <dbReference type="ChEBI" id="CHEBI:57692"/>
    </cofactor>
</comment>
<dbReference type="InterPro" id="IPR050493">
    <property type="entry name" value="FAD-dep_Monooxygenase_BioMet"/>
</dbReference>
<evidence type="ECO:0000256" key="12">
    <source>
        <dbReference type="ARBA" id="ARBA00067040"/>
    </source>
</evidence>
<evidence type="ECO:0000256" key="7">
    <source>
        <dbReference type="ARBA" id="ARBA00023002"/>
    </source>
</evidence>
<evidence type="ECO:0000313" key="16">
    <source>
        <dbReference type="Proteomes" id="UP000006286"/>
    </source>
</evidence>
<protein>
    <recommendedName>
        <fullName evidence="13">6-hydroxynicotinate 3-monooxygenase</fullName>
        <ecNumber evidence="12">1.14.13.114</ecNumber>
    </recommendedName>
</protein>
<dbReference type="HOGENOM" id="CLU_009665_19_5_6"/>
<dbReference type="EC" id="1.14.13.114" evidence="12"/>
<keyword evidence="5" id="KW-0058">Aromatic hydrocarbons catabolism</keyword>
<evidence type="ECO:0000256" key="8">
    <source>
        <dbReference type="ARBA" id="ARBA00023027"/>
    </source>
</evidence>
<dbReference type="InterPro" id="IPR036188">
    <property type="entry name" value="FAD/NAD-bd_sf"/>
</dbReference>
<dbReference type="Gene3D" id="3.50.50.60">
    <property type="entry name" value="FAD/NAD(P)-binding domain"/>
    <property type="match status" value="1"/>
</dbReference>
<evidence type="ECO:0000256" key="1">
    <source>
        <dbReference type="ARBA" id="ARBA00001974"/>
    </source>
</evidence>
<dbReference type="STRING" id="930169.B5T_02296"/>
<keyword evidence="9 15" id="KW-0503">Monooxygenase</keyword>
<name>K0CDR9_ALCDB</name>
<evidence type="ECO:0000256" key="3">
    <source>
        <dbReference type="ARBA" id="ARBA00022630"/>
    </source>
</evidence>
<evidence type="ECO:0000256" key="2">
    <source>
        <dbReference type="ARBA" id="ARBA00011245"/>
    </source>
</evidence>
<dbReference type="FunFam" id="3.50.50.60:FF:000223">
    <property type="entry name" value="6-hydroxynicotinate 3-monooxygenase"/>
    <property type="match status" value="1"/>
</dbReference>
<dbReference type="SUPFAM" id="SSF51905">
    <property type="entry name" value="FAD/NAD(P)-binding domain"/>
    <property type="match status" value="1"/>
</dbReference>
<dbReference type="EMBL" id="CP003466">
    <property type="protein sequence ID" value="AFT70570.1"/>
    <property type="molecule type" value="Genomic_DNA"/>
</dbReference>
<comment type="catalytic activity">
    <reaction evidence="10">
        <text>6-hydroxynicotinate + NADH + O2 + 2 H(+) = 2,5-dihydroxypyridine + CO2 + NAD(+) + H2O</text>
        <dbReference type="Rhea" id="RHEA:27333"/>
        <dbReference type="ChEBI" id="CHEBI:15377"/>
        <dbReference type="ChEBI" id="CHEBI:15378"/>
        <dbReference type="ChEBI" id="CHEBI:15379"/>
        <dbReference type="ChEBI" id="CHEBI:16364"/>
        <dbReference type="ChEBI" id="CHEBI:16526"/>
        <dbReference type="ChEBI" id="CHEBI:57540"/>
        <dbReference type="ChEBI" id="CHEBI:57664"/>
        <dbReference type="ChEBI" id="CHEBI:57945"/>
        <dbReference type="EC" id="1.14.13.114"/>
    </reaction>
</comment>
<dbReference type="PATRIC" id="fig|930169.3.peg.2263"/>
<dbReference type="PANTHER" id="PTHR13789:SF309">
    <property type="entry name" value="PUTATIVE (AFU_ORTHOLOGUE AFUA_6G14510)-RELATED"/>
    <property type="match status" value="1"/>
</dbReference>
<keyword evidence="3" id="KW-0285">Flavoprotein</keyword>
<dbReference type="RefSeq" id="WP_014994641.1">
    <property type="nucleotide sequence ID" value="NC_018691.1"/>
</dbReference>
<dbReference type="GO" id="GO:0071949">
    <property type="term" value="F:FAD binding"/>
    <property type="evidence" value="ECO:0007669"/>
    <property type="project" value="InterPro"/>
</dbReference>
<evidence type="ECO:0000256" key="13">
    <source>
        <dbReference type="ARBA" id="ARBA00070529"/>
    </source>
</evidence>
<evidence type="ECO:0000256" key="5">
    <source>
        <dbReference type="ARBA" id="ARBA00022797"/>
    </source>
</evidence>
<dbReference type="PRINTS" id="PR00420">
    <property type="entry name" value="RNGMNOXGNASE"/>
</dbReference>
<dbReference type="InterPro" id="IPR002938">
    <property type="entry name" value="FAD-bd"/>
</dbReference>
<keyword evidence="4" id="KW-0732">Signal</keyword>
<dbReference type="GO" id="GO:1901848">
    <property type="term" value="P:nicotinate catabolic process"/>
    <property type="evidence" value="ECO:0007669"/>
    <property type="project" value="UniProtKB-ARBA"/>
</dbReference>
<dbReference type="eggNOG" id="COG0654">
    <property type="taxonomic scope" value="Bacteria"/>
</dbReference>
<feature type="domain" description="FAD-binding" evidence="14">
    <location>
        <begin position="8"/>
        <end position="350"/>
    </location>
</feature>
<evidence type="ECO:0000256" key="10">
    <source>
        <dbReference type="ARBA" id="ARBA00051569"/>
    </source>
</evidence>
<proteinExistence type="inferred from homology"/>
<dbReference type="Pfam" id="PF01494">
    <property type="entry name" value="FAD_binding_3"/>
    <property type="match status" value="1"/>
</dbReference>
<evidence type="ECO:0000256" key="9">
    <source>
        <dbReference type="ARBA" id="ARBA00023033"/>
    </source>
</evidence>
<keyword evidence="7" id="KW-0560">Oxidoreductase</keyword>